<dbReference type="RefSeq" id="WP_114465220.1">
    <property type="nucleotide sequence ID" value="NZ_QPJK01000001.1"/>
</dbReference>
<name>A0A368Y7L3_9BURK</name>
<dbReference type="Gene3D" id="3.40.190.150">
    <property type="entry name" value="Bordetella uptake gene, domain 1"/>
    <property type="match status" value="1"/>
</dbReference>
<reference evidence="2 3" key="1">
    <citation type="submission" date="2018-07" db="EMBL/GenBank/DDBJ databases">
        <title>Genomic Encyclopedia of Type Strains, Phase IV (KMG-IV): sequencing the most valuable type-strain genomes for metagenomic binning, comparative biology and taxonomic classification.</title>
        <authorList>
            <person name="Goeker M."/>
        </authorList>
    </citation>
    <scope>NUCLEOTIDE SEQUENCE [LARGE SCALE GENOMIC DNA]</scope>
    <source>
        <strain evidence="2 3">DSM 21634</strain>
    </source>
</reference>
<gene>
    <name evidence="2" type="ORF">DES41_101274</name>
</gene>
<sequence>MACDRDVVTVVVPYPAGGSMDSTMRIVADAASRATQRSFVVRNIGGGAGTIGVQHVLQQPADGCTVLAGSLTTLVLAPAQIASAGYGPADFQPIGETGQTDYLVLAAPSLPVDRLQDLPALAARRQSAIAAGHPGTESVQYLALPILARQLQIELLPVPYKGSAPMLNDLAGGHIDLAIVASPAGAVAAEQGRAKLLARLSEWMASDAGGRTPPLESWAGWFVPQAVSERSTAWLRQALLDALAAPEAVQALQRLGLTLPAATAQQDFAQRYARDAQRFSPRPGMVAPSPAHRR</sequence>
<dbReference type="Pfam" id="PF03401">
    <property type="entry name" value="TctC"/>
    <property type="match status" value="1"/>
</dbReference>
<dbReference type="PANTHER" id="PTHR42928:SF5">
    <property type="entry name" value="BLR1237 PROTEIN"/>
    <property type="match status" value="1"/>
</dbReference>
<dbReference type="CDD" id="cd07012">
    <property type="entry name" value="PBP2_Bug_TTT"/>
    <property type="match status" value="1"/>
</dbReference>
<comment type="caution">
    <text evidence="2">The sequence shown here is derived from an EMBL/GenBank/DDBJ whole genome shotgun (WGS) entry which is preliminary data.</text>
</comment>
<dbReference type="SUPFAM" id="SSF53850">
    <property type="entry name" value="Periplasmic binding protein-like II"/>
    <property type="match status" value="1"/>
</dbReference>
<dbReference type="Gene3D" id="3.40.190.10">
    <property type="entry name" value="Periplasmic binding protein-like II"/>
    <property type="match status" value="1"/>
</dbReference>
<keyword evidence="3" id="KW-1185">Reference proteome</keyword>
<protein>
    <submittedName>
        <fullName evidence="2">Tripartite-type tricarboxylate transporter receptor subunit TctC</fullName>
    </submittedName>
</protein>
<dbReference type="InterPro" id="IPR005064">
    <property type="entry name" value="BUG"/>
</dbReference>
<evidence type="ECO:0000313" key="3">
    <source>
        <dbReference type="Proteomes" id="UP000252884"/>
    </source>
</evidence>
<keyword evidence="2" id="KW-0675">Receptor</keyword>
<accession>A0A368Y7L3</accession>
<dbReference type="EMBL" id="QPJK01000001">
    <property type="protein sequence ID" value="RCW75679.1"/>
    <property type="molecule type" value="Genomic_DNA"/>
</dbReference>
<dbReference type="PANTHER" id="PTHR42928">
    <property type="entry name" value="TRICARBOXYLATE-BINDING PROTEIN"/>
    <property type="match status" value="1"/>
</dbReference>
<dbReference type="Proteomes" id="UP000252884">
    <property type="component" value="Unassembled WGS sequence"/>
</dbReference>
<dbReference type="OrthoDB" id="8678477at2"/>
<dbReference type="InterPro" id="IPR042100">
    <property type="entry name" value="Bug_dom1"/>
</dbReference>
<evidence type="ECO:0000313" key="2">
    <source>
        <dbReference type="EMBL" id="RCW75679.1"/>
    </source>
</evidence>
<proteinExistence type="inferred from homology"/>
<evidence type="ECO:0000256" key="1">
    <source>
        <dbReference type="ARBA" id="ARBA00006987"/>
    </source>
</evidence>
<comment type="similarity">
    <text evidence="1">Belongs to the UPF0065 (bug) family.</text>
</comment>
<organism evidence="2 3">
    <name type="scientific">Pseudorhodoferax soli</name>
    <dbReference type="NCBI Taxonomy" id="545864"/>
    <lineage>
        <taxon>Bacteria</taxon>
        <taxon>Pseudomonadati</taxon>
        <taxon>Pseudomonadota</taxon>
        <taxon>Betaproteobacteria</taxon>
        <taxon>Burkholderiales</taxon>
        <taxon>Comamonadaceae</taxon>
    </lineage>
</organism>
<dbReference type="AlphaFoldDB" id="A0A368Y7L3"/>